<dbReference type="InterPro" id="IPR008979">
    <property type="entry name" value="Galactose-bd-like_sf"/>
</dbReference>
<protein>
    <recommendedName>
        <fullName evidence="3">X-Pro dipeptidyl-peptidase-like protein</fullName>
    </recommendedName>
</protein>
<proteinExistence type="predicted"/>
<accession>A0A561V5D7</accession>
<gene>
    <name evidence="1" type="ORF">FHX80_115311</name>
</gene>
<evidence type="ECO:0008006" key="3">
    <source>
        <dbReference type="Google" id="ProtNLM"/>
    </source>
</evidence>
<dbReference type="Proteomes" id="UP000318186">
    <property type="component" value="Unassembled WGS sequence"/>
</dbReference>
<evidence type="ECO:0000313" key="2">
    <source>
        <dbReference type="Proteomes" id="UP000318186"/>
    </source>
</evidence>
<organism evidence="1 2">
    <name type="scientific">Streptomyces brevispora</name>
    <dbReference type="NCBI Taxonomy" id="887462"/>
    <lineage>
        <taxon>Bacteria</taxon>
        <taxon>Bacillati</taxon>
        <taxon>Actinomycetota</taxon>
        <taxon>Actinomycetes</taxon>
        <taxon>Kitasatosporales</taxon>
        <taxon>Streptomycetaceae</taxon>
        <taxon>Streptomyces</taxon>
    </lineage>
</organism>
<comment type="caution">
    <text evidence="1">The sequence shown here is derived from an EMBL/GenBank/DDBJ whole genome shotgun (WGS) entry which is preliminary data.</text>
</comment>
<dbReference type="AlphaFoldDB" id="A0A561V5D7"/>
<reference evidence="1 2" key="1">
    <citation type="submission" date="2019-06" db="EMBL/GenBank/DDBJ databases">
        <title>Sequencing the genomes of 1000 actinobacteria strains.</title>
        <authorList>
            <person name="Klenk H.-P."/>
        </authorList>
    </citation>
    <scope>NUCLEOTIDE SEQUENCE [LARGE SCALE GENOMIC DNA]</scope>
    <source>
        <strain evidence="1 2">DSM 42059</strain>
    </source>
</reference>
<evidence type="ECO:0000313" key="1">
    <source>
        <dbReference type="EMBL" id="TWG06815.1"/>
    </source>
</evidence>
<dbReference type="SUPFAM" id="SSF49785">
    <property type="entry name" value="Galactose-binding domain-like"/>
    <property type="match status" value="1"/>
</dbReference>
<dbReference type="EMBL" id="VIWW01000001">
    <property type="protein sequence ID" value="TWG06815.1"/>
    <property type="molecule type" value="Genomic_DNA"/>
</dbReference>
<name>A0A561V5D7_9ACTN</name>
<sequence length="58" mass="6066">MRLPGIVHRYAAGHRLEFVIAASDTAYFGNSGVKPVTVVSAPQDTGVLELPVVGSTVN</sequence>